<keyword evidence="3" id="KW-0805">Transcription regulation</keyword>
<evidence type="ECO:0000259" key="7">
    <source>
        <dbReference type="Pfam" id="PF08281"/>
    </source>
</evidence>
<dbReference type="PANTHER" id="PTHR30173:SF43">
    <property type="entry name" value="ECF RNA POLYMERASE SIGMA FACTOR SIGI-RELATED"/>
    <property type="match status" value="1"/>
</dbReference>
<dbReference type="Gene3D" id="1.10.10.10">
    <property type="entry name" value="Winged helix-like DNA-binding domain superfamily/Winged helix DNA-binding domain"/>
    <property type="match status" value="1"/>
</dbReference>
<dbReference type="Pfam" id="PF04542">
    <property type="entry name" value="Sigma70_r2"/>
    <property type="match status" value="1"/>
</dbReference>
<dbReference type="SUPFAM" id="SSF88659">
    <property type="entry name" value="Sigma3 and sigma4 domains of RNA polymerase sigma factors"/>
    <property type="match status" value="1"/>
</dbReference>
<dbReference type="InterPro" id="IPR014303">
    <property type="entry name" value="RNA_pol_sigma-70_ECF"/>
</dbReference>
<dbReference type="Gene3D" id="3.10.450.50">
    <property type="match status" value="1"/>
</dbReference>
<keyword evidence="9" id="KW-1185">Reference proteome</keyword>
<comment type="caution">
    <text evidence="8">The sequence shown here is derived from an EMBL/GenBank/DDBJ whole genome shotgun (WGS) entry which is preliminary data.</text>
</comment>
<dbReference type="Proteomes" id="UP001499851">
    <property type="component" value="Unassembled WGS sequence"/>
</dbReference>
<reference evidence="8 9" key="1">
    <citation type="journal article" date="2019" name="Int. J. Syst. Evol. Microbiol.">
        <title>The Global Catalogue of Microorganisms (GCM) 10K type strain sequencing project: providing services to taxonomists for standard genome sequencing and annotation.</title>
        <authorList>
            <consortium name="The Broad Institute Genomics Platform"/>
            <consortium name="The Broad Institute Genome Sequencing Center for Infectious Disease"/>
            <person name="Wu L."/>
            <person name="Ma J."/>
        </authorList>
    </citation>
    <scope>NUCLEOTIDE SEQUENCE [LARGE SCALE GENOMIC DNA]</scope>
    <source>
        <strain evidence="8 9">JCM 16001</strain>
    </source>
</reference>
<keyword evidence="4" id="KW-0731">Sigma factor</keyword>
<feature type="domain" description="RNA polymerase sigma factor 70 region 4 type 2" evidence="7">
    <location>
        <begin position="129"/>
        <end position="178"/>
    </location>
</feature>
<evidence type="ECO:0000256" key="3">
    <source>
        <dbReference type="ARBA" id="ARBA00023015"/>
    </source>
</evidence>
<evidence type="ECO:0000256" key="1">
    <source>
        <dbReference type="ARBA" id="ARBA00010641"/>
    </source>
</evidence>
<dbReference type="InterPro" id="IPR013324">
    <property type="entry name" value="RNA_pol_sigma_r3/r4-like"/>
</dbReference>
<evidence type="ECO:0000313" key="9">
    <source>
        <dbReference type="Proteomes" id="UP001499851"/>
    </source>
</evidence>
<name>A0ABN2FXS3_9ACTN</name>
<protein>
    <submittedName>
        <fullName evidence="8">RNA polymerase sigma-70 factor</fullName>
    </submittedName>
</protein>
<dbReference type="InterPro" id="IPR007627">
    <property type="entry name" value="RNA_pol_sigma70_r2"/>
</dbReference>
<dbReference type="NCBIfam" id="TIGR02957">
    <property type="entry name" value="SigX4"/>
    <property type="match status" value="1"/>
</dbReference>
<dbReference type="InterPro" id="IPR014284">
    <property type="entry name" value="RNA_pol_sigma-70_dom"/>
</dbReference>
<dbReference type="SUPFAM" id="SSF54427">
    <property type="entry name" value="NTF2-like"/>
    <property type="match status" value="1"/>
</dbReference>
<dbReference type="PANTHER" id="PTHR30173">
    <property type="entry name" value="SIGMA 19 FACTOR"/>
    <property type="match status" value="1"/>
</dbReference>
<evidence type="ECO:0000259" key="6">
    <source>
        <dbReference type="Pfam" id="PF04542"/>
    </source>
</evidence>
<evidence type="ECO:0000256" key="4">
    <source>
        <dbReference type="ARBA" id="ARBA00023082"/>
    </source>
</evidence>
<dbReference type="Gene3D" id="1.10.1740.10">
    <property type="match status" value="1"/>
</dbReference>
<dbReference type="NCBIfam" id="TIGR02937">
    <property type="entry name" value="sigma70-ECF"/>
    <property type="match status" value="1"/>
</dbReference>
<proteinExistence type="inferred from homology"/>
<dbReference type="NCBIfam" id="NF007214">
    <property type="entry name" value="PRK09636.1"/>
    <property type="match status" value="1"/>
</dbReference>
<evidence type="ECO:0000313" key="8">
    <source>
        <dbReference type="EMBL" id="GAA1661093.1"/>
    </source>
</evidence>
<dbReference type="InterPro" id="IPR036388">
    <property type="entry name" value="WH-like_DNA-bd_sf"/>
</dbReference>
<keyword evidence="5" id="KW-0804">Transcription</keyword>
<comment type="similarity">
    <text evidence="1">Belongs to the sigma-70 factor family. ECF subfamily.</text>
</comment>
<sequence>MSHSGTMPRPPDMNGPEAHADTAADRALAHFARLRPRLVGVAYGLLGSVAEAEDVVQDTWLRLQRSDADAIDDLTGWLVTTTSRLALDVLRSARVRREAYVGPWLPEPLATAPDPADAAGLADSLSWAMLVVLETLSPAERAAFVLHDVFGLTFEEVAAALGRTPAGCRKLASRAREHVEARKPRFDVDPEEHRHVVQAFSRAVVSGDIDGLTALLDPEAVLTSDGGGVVRAARNPVRGAGKVARFLTGVTAKYVDFEHRLTSVNGGPALLTVVGGEVGGITLLGIVDGRIVAVDMVRNPDKLNGVHEVHRPR</sequence>
<accession>A0ABN2FXS3</accession>
<dbReference type="SUPFAM" id="SSF88946">
    <property type="entry name" value="Sigma2 domain of RNA polymerase sigma factors"/>
    <property type="match status" value="1"/>
</dbReference>
<dbReference type="EMBL" id="BAAAQF010000002">
    <property type="protein sequence ID" value="GAA1661093.1"/>
    <property type="molecule type" value="Genomic_DNA"/>
</dbReference>
<evidence type="ECO:0000256" key="2">
    <source>
        <dbReference type="ARBA" id="ARBA00011344"/>
    </source>
</evidence>
<evidence type="ECO:0000256" key="5">
    <source>
        <dbReference type="ARBA" id="ARBA00023163"/>
    </source>
</evidence>
<dbReference type="InterPro" id="IPR013249">
    <property type="entry name" value="RNA_pol_sigma70_r4_t2"/>
</dbReference>
<dbReference type="InterPro" id="IPR013325">
    <property type="entry name" value="RNA_pol_sigma_r2"/>
</dbReference>
<organism evidence="8 9">
    <name type="scientific">Glycomyces endophyticus</name>
    <dbReference type="NCBI Taxonomy" id="480996"/>
    <lineage>
        <taxon>Bacteria</taxon>
        <taxon>Bacillati</taxon>
        <taxon>Actinomycetota</taxon>
        <taxon>Actinomycetes</taxon>
        <taxon>Glycomycetales</taxon>
        <taxon>Glycomycetaceae</taxon>
        <taxon>Glycomyces</taxon>
    </lineage>
</organism>
<dbReference type="Pfam" id="PF08281">
    <property type="entry name" value="Sigma70_r4_2"/>
    <property type="match status" value="1"/>
</dbReference>
<dbReference type="InterPro" id="IPR032710">
    <property type="entry name" value="NTF2-like_dom_sf"/>
</dbReference>
<dbReference type="InterPro" id="IPR052704">
    <property type="entry name" value="ECF_Sigma-70_Domain"/>
</dbReference>
<comment type="subunit">
    <text evidence="2">Interacts transiently with the RNA polymerase catalytic core formed by RpoA, RpoB, RpoC and RpoZ (2 alpha, 1 beta, 1 beta' and 1 omega subunit) to form the RNA polymerase holoenzyme that can initiate transcription.</text>
</comment>
<feature type="domain" description="RNA polymerase sigma-70 region 2" evidence="6">
    <location>
        <begin position="31"/>
        <end position="94"/>
    </location>
</feature>
<gene>
    <name evidence="8" type="ORF">GCM10009830_02800</name>
</gene>